<proteinExistence type="predicted"/>
<dbReference type="EMBL" id="JASDAP010000018">
    <property type="protein sequence ID" value="KAK1887325.1"/>
    <property type="molecule type" value="Genomic_DNA"/>
</dbReference>
<dbReference type="PANTHER" id="PTHR10337:SF6">
    <property type="entry name" value="CENTROSOMAL PROTEIN OF 152 KDA"/>
    <property type="match status" value="1"/>
</dbReference>
<evidence type="ECO:0000313" key="3">
    <source>
        <dbReference type="Proteomes" id="UP001228049"/>
    </source>
</evidence>
<keyword evidence="3" id="KW-1185">Reference proteome</keyword>
<reference evidence="2" key="1">
    <citation type="submission" date="2023-04" db="EMBL/GenBank/DDBJ databases">
        <title>Chromosome-level genome of Chaenocephalus aceratus.</title>
        <authorList>
            <person name="Park H."/>
        </authorList>
    </citation>
    <scope>NUCLEOTIDE SEQUENCE</scope>
    <source>
        <strain evidence="2">DE</strain>
        <tissue evidence="2">Muscle</tissue>
    </source>
</reference>
<gene>
    <name evidence="2" type="ORF">KUDE01_028114</name>
</gene>
<feature type="compositionally biased region" description="Polar residues" evidence="1">
    <location>
        <begin position="48"/>
        <end position="77"/>
    </location>
</feature>
<evidence type="ECO:0000256" key="1">
    <source>
        <dbReference type="SAM" id="MobiDB-lite"/>
    </source>
</evidence>
<dbReference type="InterPro" id="IPR057664">
    <property type="entry name" value="CEP152_PLK4_bind"/>
</dbReference>
<dbReference type="GO" id="GO:0007099">
    <property type="term" value="P:centriole replication"/>
    <property type="evidence" value="ECO:0007669"/>
    <property type="project" value="TreeGrafter"/>
</dbReference>
<feature type="compositionally biased region" description="Acidic residues" evidence="1">
    <location>
        <begin position="38"/>
        <end position="47"/>
    </location>
</feature>
<organism evidence="2 3">
    <name type="scientific">Dissostichus eleginoides</name>
    <name type="common">Patagonian toothfish</name>
    <name type="synonym">Dissostichus amissus</name>
    <dbReference type="NCBI Taxonomy" id="100907"/>
    <lineage>
        <taxon>Eukaryota</taxon>
        <taxon>Metazoa</taxon>
        <taxon>Chordata</taxon>
        <taxon>Craniata</taxon>
        <taxon>Vertebrata</taxon>
        <taxon>Euteleostomi</taxon>
        <taxon>Actinopterygii</taxon>
        <taxon>Neopterygii</taxon>
        <taxon>Teleostei</taxon>
        <taxon>Neoteleostei</taxon>
        <taxon>Acanthomorphata</taxon>
        <taxon>Eupercaria</taxon>
        <taxon>Perciformes</taxon>
        <taxon>Notothenioidei</taxon>
        <taxon>Nototheniidae</taxon>
        <taxon>Dissostichus</taxon>
    </lineage>
</organism>
<feature type="compositionally biased region" description="Polar residues" evidence="1">
    <location>
        <begin position="106"/>
        <end position="119"/>
    </location>
</feature>
<dbReference type="GO" id="GO:0005813">
    <property type="term" value="C:centrosome"/>
    <property type="evidence" value="ECO:0007669"/>
    <property type="project" value="TreeGrafter"/>
</dbReference>
<comment type="caution">
    <text evidence="2">The sequence shown here is derived from an EMBL/GenBank/DDBJ whole genome shotgun (WGS) entry which is preliminary data.</text>
</comment>
<feature type="region of interest" description="Disordered" evidence="1">
    <location>
        <begin position="1"/>
        <end position="136"/>
    </location>
</feature>
<sequence length="252" mass="29012">MSIDFDSAALQTQHDEEKEYDQEDYAREQELHKLLTDLPDDMLEDSIDSSSPELEYTTCTNKNTGNSPQSTWTQQRPTSHEQNCEPDYDQRSQDEYTYQDGAGDYTYTSIGTEKSTNDFSADEYESKPYPPSTNNPVVFNGEAGRRDDQHYGVHNGINHFPSGALDRVDHHTASYNPHHPAHQPKRFNTQAVHQEGQFEHLQREFLDSAQQTADREQLAQEGWQYKETEIQEQVDSQVALAKAAWEEELDFL</sequence>
<feature type="compositionally biased region" description="Basic and acidic residues" evidence="1">
    <location>
        <begin position="78"/>
        <end position="94"/>
    </location>
</feature>
<dbReference type="AlphaFoldDB" id="A0AAD9BNM9"/>
<name>A0AAD9BNM9_DISEL</name>
<protein>
    <submittedName>
        <fullName evidence="2">Centrosomal protein of 152 kDa</fullName>
    </submittedName>
</protein>
<accession>A0AAD9BNM9</accession>
<dbReference type="InterPro" id="IPR051235">
    <property type="entry name" value="CEP152/SHC-Transforming"/>
</dbReference>
<dbReference type="Proteomes" id="UP001228049">
    <property type="component" value="Unassembled WGS sequence"/>
</dbReference>
<feature type="compositionally biased region" description="Basic and acidic residues" evidence="1">
    <location>
        <begin position="24"/>
        <end position="35"/>
    </location>
</feature>
<dbReference type="PANTHER" id="PTHR10337">
    <property type="entry name" value="SHC TRANSFORMING PROTEIN"/>
    <property type="match status" value="1"/>
</dbReference>
<dbReference type="Pfam" id="PF25769">
    <property type="entry name" value="PLK4_bind_CEP152"/>
    <property type="match status" value="1"/>
</dbReference>
<evidence type="ECO:0000313" key="2">
    <source>
        <dbReference type="EMBL" id="KAK1887325.1"/>
    </source>
</evidence>